<dbReference type="GO" id="GO:0006629">
    <property type="term" value="P:lipid metabolic process"/>
    <property type="evidence" value="ECO:0007669"/>
    <property type="project" value="InterPro"/>
</dbReference>
<evidence type="ECO:0000259" key="2">
    <source>
        <dbReference type="Pfam" id="PF00487"/>
    </source>
</evidence>
<dbReference type="Pfam" id="PF00487">
    <property type="entry name" value="FA_desaturase"/>
    <property type="match status" value="1"/>
</dbReference>
<evidence type="ECO:0000256" key="1">
    <source>
        <dbReference type="SAM" id="Phobius"/>
    </source>
</evidence>
<gene>
    <name evidence="3" type="ORF">ED28_04455</name>
</gene>
<protein>
    <submittedName>
        <fullName evidence="3">Fatty acid desaturase</fullName>
    </submittedName>
</protein>
<proteinExistence type="predicted"/>
<dbReference type="AlphaFoldDB" id="A0A443IG55"/>
<sequence>MTAKKGASYLHQSQREDIHQLSQSWLWRSELPTWLLLPIIYGGWFVTLAYWKALGLLPATLLLLWFTTWYMSLQHELIHGHPTRSPRFNQLLGLMPLAIWYPFGLYRDAHLQHHREQYLTHPDEDPETYYFSDERWQRFPRWQQRIITIRNTLPGRVILGPTFDIVQTLGTMVVAFRQRDRRAIIMWLIHGALLLLVLQWIHHCDFSVCYFLLAVSYPALSLTKIRSFLEHRAADDPQARSVITEASWPWRLLFLNLNYHAVHHNLPGVPWFALRKVYLRYREEYLQLNQRFVAHGYREWLRRFLFTPVDVKIHPMTLRAQKAVDADEN</sequence>
<evidence type="ECO:0000313" key="4">
    <source>
        <dbReference type="Proteomes" id="UP000288794"/>
    </source>
</evidence>
<dbReference type="CDD" id="cd03509">
    <property type="entry name" value="DesA_FADS-like"/>
    <property type="match status" value="1"/>
</dbReference>
<feature type="transmembrane region" description="Helical" evidence="1">
    <location>
        <begin position="88"/>
        <end position="106"/>
    </location>
</feature>
<keyword evidence="1" id="KW-0812">Transmembrane</keyword>
<name>A0A443IG55_9GAMM</name>
<organism evidence="3 4">
    <name type="scientific">[Pantoea] beijingensis</name>
    <dbReference type="NCBI Taxonomy" id="1324864"/>
    <lineage>
        <taxon>Bacteria</taxon>
        <taxon>Pseudomonadati</taxon>
        <taxon>Pseudomonadota</taxon>
        <taxon>Gammaproteobacteria</taxon>
        <taxon>Enterobacterales</taxon>
        <taxon>Erwiniaceae</taxon>
        <taxon>Erwinia</taxon>
    </lineage>
</organism>
<comment type="caution">
    <text evidence="3">The sequence shown here is derived from an EMBL/GenBank/DDBJ whole genome shotgun (WGS) entry which is preliminary data.</text>
</comment>
<feature type="transmembrane region" description="Helical" evidence="1">
    <location>
        <begin position="184"/>
        <end position="202"/>
    </location>
</feature>
<feature type="domain" description="Fatty acid desaturase" evidence="2">
    <location>
        <begin position="55"/>
        <end position="290"/>
    </location>
</feature>
<dbReference type="EMBL" id="JMEE01000004">
    <property type="protein sequence ID" value="RWR03055.1"/>
    <property type="molecule type" value="Genomic_DNA"/>
</dbReference>
<accession>A0A443IG55</accession>
<keyword evidence="1" id="KW-1133">Transmembrane helix</keyword>
<dbReference type="RefSeq" id="WP_128175637.1">
    <property type="nucleotide sequence ID" value="NZ_CP071409.1"/>
</dbReference>
<dbReference type="Proteomes" id="UP000288794">
    <property type="component" value="Unassembled WGS sequence"/>
</dbReference>
<evidence type="ECO:0000313" key="3">
    <source>
        <dbReference type="EMBL" id="RWR03055.1"/>
    </source>
</evidence>
<dbReference type="InterPro" id="IPR005804">
    <property type="entry name" value="FA_desaturase_dom"/>
</dbReference>
<keyword evidence="4" id="KW-1185">Reference proteome</keyword>
<reference evidence="3 4" key="1">
    <citation type="submission" date="2014-04" db="EMBL/GenBank/DDBJ databases">
        <title>Draft genome sequence of Pantoea beijingensis strain LMG 27579, an emerging pathogen to Pleurotus eryngii with potential industrial application.</title>
        <authorList>
            <person name="Xu F."/>
            <person name="Liu Y."/>
            <person name="Wang S."/>
            <person name="Yin Y."/>
            <person name="Ma Y."/>
            <person name="Zhao S."/>
            <person name="Rong C."/>
        </authorList>
    </citation>
    <scope>NUCLEOTIDE SEQUENCE [LARGE SCALE GENOMIC DNA]</scope>
    <source>
        <strain evidence="3 4">LMG 27579</strain>
    </source>
</reference>
<feature type="transmembrane region" description="Helical" evidence="1">
    <location>
        <begin position="56"/>
        <end position="73"/>
    </location>
</feature>
<keyword evidence="1" id="KW-0472">Membrane</keyword>
<feature type="transmembrane region" description="Helical" evidence="1">
    <location>
        <begin position="31"/>
        <end position="51"/>
    </location>
</feature>